<name>A0A2M4CDJ6_9DIPT</name>
<dbReference type="EMBL" id="GGFJ01014243">
    <property type="protein sequence ID" value="MBW63384.1"/>
    <property type="molecule type" value="Transcribed_RNA"/>
</dbReference>
<sequence length="73" mass="7529">MASTPSMALLSSIICESSSSPSSSGAASRDGRRSLESIALSSHCCSWLARSVSSSPSTSAPVSLDPRRRPFPS</sequence>
<dbReference type="AlphaFoldDB" id="A0A2M4CDJ6"/>
<evidence type="ECO:0000256" key="1">
    <source>
        <dbReference type="SAM" id="MobiDB-lite"/>
    </source>
</evidence>
<organism evidence="2">
    <name type="scientific">Anopheles marajoara</name>
    <dbReference type="NCBI Taxonomy" id="58244"/>
    <lineage>
        <taxon>Eukaryota</taxon>
        <taxon>Metazoa</taxon>
        <taxon>Ecdysozoa</taxon>
        <taxon>Arthropoda</taxon>
        <taxon>Hexapoda</taxon>
        <taxon>Insecta</taxon>
        <taxon>Pterygota</taxon>
        <taxon>Neoptera</taxon>
        <taxon>Endopterygota</taxon>
        <taxon>Diptera</taxon>
        <taxon>Nematocera</taxon>
        <taxon>Culicoidea</taxon>
        <taxon>Culicidae</taxon>
        <taxon>Anophelinae</taxon>
        <taxon>Anopheles</taxon>
    </lineage>
</organism>
<protein>
    <submittedName>
        <fullName evidence="2">Putative secreted protein</fullName>
    </submittedName>
</protein>
<accession>A0A2M4CDJ6</accession>
<feature type="compositionally biased region" description="Low complexity" evidence="1">
    <location>
        <begin position="51"/>
        <end position="63"/>
    </location>
</feature>
<proteinExistence type="predicted"/>
<evidence type="ECO:0000313" key="2">
    <source>
        <dbReference type="EMBL" id="MBW63384.1"/>
    </source>
</evidence>
<reference evidence="2" key="1">
    <citation type="submission" date="2018-01" db="EMBL/GenBank/DDBJ databases">
        <title>An insight into the sialome of Amazonian anophelines.</title>
        <authorList>
            <person name="Ribeiro J.M."/>
            <person name="Scarpassa V."/>
            <person name="Calvo E."/>
        </authorList>
    </citation>
    <scope>NUCLEOTIDE SEQUENCE</scope>
    <source>
        <tissue evidence="2">Salivary glands</tissue>
    </source>
</reference>
<feature type="region of interest" description="Disordered" evidence="1">
    <location>
        <begin position="51"/>
        <end position="73"/>
    </location>
</feature>